<organism evidence="2 3">
    <name type="scientific">Lederbergia galactosidilytica</name>
    <dbReference type="NCBI Taxonomy" id="217031"/>
    <lineage>
        <taxon>Bacteria</taxon>
        <taxon>Bacillati</taxon>
        <taxon>Bacillota</taxon>
        <taxon>Bacilli</taxon>
        <taxon>Bacillales</taxon>
        <taxon>Bacillaceae</taxon>
        <taxon>Lederbergia</taxon>
    </lineage>
</organism>
<evidence type="ECO:0000256" key="1">
    <source>
        <dbReference type="SAM" id="MobiDB-lite"/>
    </source>
</evidence>
<name>A0A177ZR66_9BACI</name>
<accession>A0A177ZR66</accession>
<sequence length="113" mass="12615">MKPPMRQKVTVHFPVLDEKGQPVKDKYGKPLTKPKTSKARVQFKTSLIRDAKGEERRVSLEIDMPPSFNPPDGTKVEYTTMGGQKAEGTIITKDEAVNLAGSKVYYRTAYVDG</sequence>
<keyword evidence="3" id="KW-1185">Reference proteome</keyword>
<dbReference type="AlphaFoldDB" id="A0A177ZR66"/>
<gene>
    <name evidence="2" type="ORF">ABB05_13005</name>
</gene>
<proteinExistence type="predicted"/>
<dbReference type="EMBL" id="LDJR01000052">
    <property type="protein sequence ID" value="OAK70093.1"/>
    <property type="molecule type" value="Genomic_DNA"/>
</dbReference>
<dbReference type="Proteomes" id="UP000077881">
    <property type="component" value="Unassembled WGS sequence"/>
</dbReference>
<evidence type="ECO:0000313" key="3">
    <source>
        <dbReference type="Proteomes" id="UP000077881"/>
    </source>
</evidence>
<reference evidence="2 3" key="1">
    <citation type="submission" date="2015-05" db="EMBL/GenBank/DDBJ databases">
        <title>Comparison of genome.</title>
        <authorList>
            <person name="Zheng Z."/>
            <person name="Sun M."/>
        </authorList>
    </citation>
    <scope>NUCLEOTIDE SEQUENCE [LARGE SCALE GENOMIC DNA]</scope>
    <source>
        <strain evidence="2 3">G25-74</strain>
    </source>
</reference>
<feature type="region of interest" description="Disordered" evidence="1">
    <location>
        <begin position="20"/>
        <end position="41"/>
    </location>
</feature>
<dbReference type="STRING" id="217031.ABB05_13005"/>
<evidence type="ECO:0000313" key="2">
    <source>
        <dbReference type="EMBL" id="OAK70093.1"/>
    </source>
</evidence>
<dbReference type="RefSeq" id="WP_064468287.1">
    <property type="nucleotide sequence ID" value="NZ_LDJR01000052.1"/>
</dbReference>
<protein>
    <submittedName>
        <fullName evidence="2">Uncharacterized protein</fullName>
    </submittedName>
</protein>
<comment type="caution">
    <text evidence="2">The sequence shown here is derived from an EMBL/GenBank/DDBJ whole genome shotgun (WGS) entry which is preliminary data.</text>
</comment>
<dbReference type="PATRIC" id="fig|217031.6.peg.2802"/>